<feature type="domain" description="ABC transporter" evidence="10">
    <location>
        <begin position="17"/>
        <end position="260"/>
    </location>
</feature>
<comment type="subcellular location">
    <subcellularLocation>
        <location evidence="1">Membrane</location>
        <topology evidence="1">Multi-pass membrane protein</topology>
    </subcellularLocation>
</comment>
<reference evidence="11 12" key="1">
    <citation type="submission" date="2020-08" db="EMBL/GenBank/DDBJ databases">
        <title>Cohnella phylogeny.</title>
        <authorList>
            <person name="Dunlap C."/>
        </authorList>
    </citation>
    <scope>NUCLEOTIDE SEQUENCE [LARGE SCALE GENOMIC DNA]</scope>
    <source>
        <strain evidence="11 12">DSM 28246</strain>
    </source>
</reference>
<sequence>MDKVIIGSSSVGPGAELHLQRFANRLRQEEEAVARPEASMTLRAGTITVLLGPNGAGKTRLLETVAGLRDPQGAAIAYGEQPLWQSRGGRRPRLRTEALRCYSYACQSPEEQLFARTVEGELRYVLAPFGATEQEVEARMEAAVRAVGWDRSWLGRDPYLLSGGERRRAALACAFAAPAPWLLLDEPTAGLDAHAHALLAAQLSAEKAQGRGVLLVSHDSDWALPLADMVLLMDAAGGIRMCTTEQLLARPSWWLEAGMDIPLWFHAAHAGWRLGLSAGQALDPRLLAARLGSGREAGASSRDRDPFSAVEAEIPHLNVFANTESSDGGTSVSDMPAAPPIQSSARHPLMRFDPRSVWLSYILLSGVLFAIQSWAGLAWGALVTIAAVWLGRIPLRRWRGTLIGFASFTASAAVLAGLTGSGGDGWWHMDAFLATLRAFARTWLVLLLGLGLPLAIPPLRLRRSLEQLLAFRGRMGRRSQQAVLTVTLMLRFIPQLLGEWERFARIAIARGKENAKTPAAMARRLKNTAIPFLLALFRMGDQVSLALESRGVGQEPHPTSAERLRWGGGDVLLFLIVCGICGGLVLGGRLGWF</sequence>
<dbReference type="Pfam" id="PF02361">
    <property type="entry name" value="CbiQ"/>
    <property type="match status" value="1"/>
</dbReference>
<evidence type="ECO:0000313" key="11">
    <source>
        <dbReference type="EMBL" id="MBB6672824.1"/>
    </source>
</evidence>
<dbReference type="RefSeq" id="WP_185670669.1">
    <property type="nucleotide sequence ID" value="NZ_JACJVP010000030.1"/>
</dbReference>
<evidence type="ECO:0000256" key="1">
    <source>
        <dbReference type="ARBA" id="ARBA00004141"/>
    </source>
</evidence>
<keyword evidence="4 9" id="KW-0812">Transmembrane</keyword>
<evidence type="ECO:0000256" key="5">
    <source>
        <dbReference type="ARBA" id="ARBA00022741"/>
    </source>
</evidence>
<keyword evidence="8 9" id="KW-0472">Membrane</keyword>
<dbReference type="InterPro" id="IPR003593">
    <property type="entry name" value="AAA+_ATPase"/>
</dbReference>
<feature type="transmembrane region" description="Helical" evidence="9">
    <location>
        <begin position="571"/>
        <end position="592"/>
    </location>
</feature>
<keyword evidence="5" id="KW-0547">Nucleotide-binding</keyword>
<evidence type="ECO:0000256" key="4">
    <source>
        <dbReference type="ARBA" id="ARBA00022692"/>
    </source>
</evidence>
<accession>A0A7X0RSD3</accession>
<dbReference type="Gene3D" id="3.40.50.300">
    <property type="entry name" value="P-loop containing nucleotide triphosphate hydrolases"/>
    <property type="match status" value="1"/>
</dbReference>
<dbReference type="PANTHER" id="PTHR43553">
    <property type="entry name" value="HEAVY METAL TRANSPORTER"/>
    <property type="match status" value="1"/>
</dbReference>
<dbReference type="GO" id="GO:0005524">
    <property type="term" value="F:ATP binding"/>
    <property type="evidence" value="ECO:0007669"/>
    <property type="project" value="UniProtKB-KW"/>
</dbReference>
<name>A0A7X0RSD3_9BACL</name>
<evidence type="ECO:0000256" key="3">
    <source>
        <dbReference type="ARBA" id="ARBA00022448"/>
    </source>
</evidence>
<dbReference type="PANTHER" id="PTHR43553:SF24">
    <property type="entry name" value="ENERGY-COUPLING FACTOR TRANSPORTER ATP-BINDING PROTEIN ECFA1"/>
    <property type="match status" value="1"/>
</dbReference>
<keyword evidence="3" id="KW-0813">Transport</keyword>
<dbReference type="InterPro" id="IPR027417">
    <property type="entry name" value="P-loop_NTPase"/>
</dbReference>
<dbReference type="CDD" id="cd16914">
    <property type="entry name" value="EcfT"/>
    <property type="match status" value="1"/>
</dbReference>
<dbReference type="PROSITE" id="PS00211">
    <property type="entry name" value="ABC_TRANSPORTER_1"/>
    <property type="match status" value="1"/>
</dbReference>
<keyword evidence="7 9" id="KW-1133">Transmembrane helix</keyword>
<evidence type="ECO:0000313" key="12">
    <source>
        <dbReference type="Proteomes" id="UP000547209"/>
    </source>
</evidence>
<feature type="transmembrane region" description="Helical" evidence="9">
    <location>
        <begin position="443"/>
        <end position="461"/>
    </location>
</feature>
<keyword evidence="12" id="KW-1185">Reference proteome</keyword>
<proteinExistence type="inferred from homology"/>
<protein>
    <submittedName>
        <fullName evidence="11">ATP-binding cassette domain-containing protein</fullName>
    </submittedName>
</protein>
<organism evidence="11 12">
    <name type="scientific">Cohnella nanjingensis</name>
    <dbReference type="NCBI Taxonomy" id="1387779"/>
    <lineage>
        <taxon>Bacteria</taxon>
        <taxon>Bacillati</taxon>
        <taxon>Bacillota</taxon>
        <taxon>Bacilli</taxon>
        <taxon>Bacillales</taxon>
        <taxon>Paenibacillaceae</taxon>
        <taxon>Cohnella</taxon>
    </lineage>
</organism>
<dbReference type="Proteomes" id="UP000547209">
    <property type="component" value="Unassembled WGS sequence"/>
</dbReference>
<comment type="caution">
    <text evidence="11">The sequence shown here is derived from an EMBL/GenBank/DDBJ whole genome shotgun (WGS) entry which is preliminary data.</text>
</comment>
<dbReference type="InterPro" id="IPR017871">
    <property type="entry name" value="ABC_transporter-like_CS"/>
</dbReference>
<dbReference type="EMBL" id="JACJVP010000030">
    <property type="protein sequence ID" value="MBB6672824.1"/>
    <property type="molecule type" value="Genomic_DNA"/>
</dbReference>
<evidence type="ECO:0000259" key="10">
    <source>
        <dbReference type="PROSITE" id="PS50893"/>
    </source>
</evidence>
<dbReference type="InterPro" id="IPR003439">
    <property type="entry name" value="ABC_transporter-like_ATP-bd"/>
</dbReference>
<feature type="transmembrane region" description="Helical" evidence="9">
    <location>
        <begin position="358"/>
        <end position="390"/>
    </location>
</feature>
<evidence type="ECO:0000256" key="6">
    <source>
        <dbReference type="ARBA" id="ARBA00022840"/>
    </source>
</evidence>
<dbReference type="InterPro" id="IPR050095">
    <property type="entry name" value="ECF_ABC_transporter_ATP-bd"/>
</dbReference>
<gene>
    <name evidence="11" type="ORF">H7C19_19255</name>
</gene>
<dbReference type="Pfam" id="PF00005">
    <property type="entry name" value="ABC_tran"/>
    <property type="match status" value="1"/>
</dbReference>
<dbReference type="GO" id="GO:0016887">
    <property type="term" value="F:ATP hydrolysis activity"/>
    <property type="evidence" value="ECO:0007669"/>
    <property type="project" value="InterPro"/>
</dbReference>
<feature type="transmembrane region" description="Helical" evidence="9">
    <location>
        <begin position="402"/>
        <end position="423"/>
    </location>
</feature>
<dbReference type="GO" id="GO:0043190">
    <property type="term" value="C:ATP-binding cassette (ABC) transporter complex"/>
    <property type="evidence" value="ECO:0007669"/>
    <property type="project" value="TreeGrafter"/>
</dbReference>
<dbReference type="InterPro" id="IPR003339">
    <property type="entry name" value="ABC/ECF_trnsptr_transmembrane"/>
</dbReference>
<dbReference type="GO" id="GO:0042626">
    <property type="term" value="F:ATPase-coupled transmembrane transporter activity"/>
    <property type="evidence" value="ECO:0007669"/>
    <property type="project" value="TreeGrafter"/>
</dbReference>
<evidence type="ECO:0000256" key="2">
    <source>
        <dbReference type="ARBA" id="ARBA00005417"/>
    </source>
</evidence>
<evidence type="ECO:0000256" key="9">
    <source>
        <dbReference type="SAM" id="Phobius"/>
    </source>
</evidence>
<evidence type="ECO:0000256" key="7">
    <source>
        <dbReference type="ARBA" id="ARBA00022989"/>
    </source>
</evidence>
<evidence type="ECO:0000256" key="8">
    <source>
        <dbReference type="ARBA" id="ARBA00023136"/>
    </source>
</evidence>
<dbReference type="AlphaFoldDB" id="A0A7X0RSD3"/>
<comment type="similarity">
    <text evidence="2">Belongs to the ABC transporter superfamily.</text>
</comment>
<dbReference type="SMART" id="SM00382">
    <property type="entry name" value="AAA"/>
    <property type="match status" value="1"/>
</dbReference>
<keyword evidence="6 11" id="KW-0067">ATP-binding</keyword>
<dbReference type="PROSITE" id="PS50893">
    <property type="entry name" value="ABC_TRANSPORTER_2"/>
    <property type="match status" value="1"/>
</dbReference>
<dbReference type="SUPFAM" id="SSF52540">
    <property type="entry name" value="P-loop containing nucleoside triphosphate hydrolases"/>
    <property type="match status" value="1"/>
</dbReference>